<reference evidence="3" key="1">
    <citation type="journal article" date="2023" name="PhytoFront">
        <title>Draft Genome Resources of Seven Strains of Tilletia horrida, Causal Agent of Kernel Smut of Rice.</title>
        <authorList>
            <person name="Khanal S."/>
            <person name="Antony Babu S."/>
            <person name="Zhou X.G."/>
        </authorList>
    </citation>
    <scope>NUCLEOTIDE SEQUENCE</scope>
    <source>
        <strain evidence="3">TX3</strain>
    </source>
</reference>
<feature type="region of interest" description="Disordered" evidence="2">
    <location>
        <begin position="102"/>
        <end position="531"/>
    </location>
</feature>
<name>A0AAN6GBW5_9BASI</name>
<feature type="region of interest" description="Disordered" evidence="2">
    <location>
        <begin position="851"/>
        <end position="871"/>
    </location>
</feature>
<accession>A0AAN6GBW5</accession>
<feature type="compositionally biased region" description="Polar residues" evidence="2">
    <location>
        <begin position="903"/>
        <end position="919"/>
    </location>
</feature>
<comment type="caution">
    <text evidence="3">The sequence shown here is derived from an EMBL/GenBank/DDBJ whole genome shotgun (WGS) entry which is preliminary data.</text>
</comment>
<keyword evidence="4" id="KW-1185">Reference proteome</keyword>
<evidence type="ECO:0000256" key="1">
    <source>
        <dbReference type="SAM" id="Coils"/>
    </source>
</evidence>
<feature type="compositionally biased region" description="Low complexity" evidence="2">
    <location>
        <begin position="1191"/>
        <end position="1207"/>
    </location>
</feature>
<feature type="compositionally biased region" description="Pro residues" evidence="2">
    <location>
        <begin position="392"/>
        <end position="412"/>
    </location>
</feature>
<keyword evidence="1" id="KW-0175">Coiled coil</keyword>
<feature type="region of interest" description="Disordered" evidence="2">
    <location>
        <begin position="969"/>
        <end position="988"/>
    </location>
</feature>
<evidence type="ECO:0000313" key="3">
    <source>
        <dbReference type="EMBL" id="KAK0532333.1"/>
    </source>
</evidence>
<evidence type="ECO:0000313" key="4">
    <source>
        <dbReference type="Proteomes" id="UP001176521"/>
    </source>
</evidence>
<feature type="compositionally biased region" description="Pro residues" evidence="2">
    <location>
        <begin position="226"/>
        <end position="238"/>
    </location>
</feature>
<evidence type="ECO:0000256" key="2">
    <source>
        <dbReference type="SAM" id="MobiDB-lite"/>
    </source>
</evidence>
<feature type="compositionally biased region" description="Polar residues" evidence="2">
    <location>
        <begin position="317"/>
        <end position="330"/>
    </location>
</feature>
<feature type="region of interest" description="Disordered" evidence="2">
    <location>
        <begin position="1177"/>
        <end position="1294"/>
    </location>
</feature>
<feature type="region of interest" description="Disordered" evidence="2">
    <location>
        <begin position="593"/>
        <end position="638"/>
    </location>
</feature>
<protein>
    <submittedName>
        <fullName evidence="3">Uncharacterized protein</fullName>
    </submittedName>
</protein>
<feature type="coiled-coil region" evidence="1">
    <location>
        <begin position="1131"/>
        <end position="1165"/>
    </location>
</feature>
<feature type="compositionally biased region" description="Polar residues" evidence="2">
    <location>
        <begin position="102"/>
        <end position="114"/>
    </location>
</feature>
<feature type="compositionally biased region" description="Low complexity" evidence="2">
    <location>
        <begin position="619"/>
        <end position="629"/>
    </location>
</feature>
<feature type="region of interest" description="Disordered" evidence="2">
    <location>
        <begin position="896"/>
        <end position="952"/>
    </location>
</feature>
<gene>
    <name evidence="3" type="ORF">OC842_003334</name>
</gene>
<sequence>MSRGPSSLKEALDIMSDLLRHGYNPAGIVREGVNVNVVRTCCRHLGISYVEEDLLRADAERRGTVYVPSPRASVETNRRTATLSEGSSMLRDDIELGESALHSTTNSPVRTGFTNPIFAQPAPGPSGSNSRKRKERETSQPEVIVISDSSEDGEIRPSSAATADKGKQVDRGQQRGGGPRGRRMVDYTDAEAGRAAPPPLRSQDAARPHNAQPPPSQRFPPGRMRAPPPGPPPPPPPAVMSFPLPGPGQKLTKGQKKARRRNLDQQIELQRQAGITFEAPPPLPPGYVRPLENAQVESAVYKLSDPEPSNRPLPSWLRNSGANSSLSALTATLPARPMPAQTSRDKPATKASSQKAAGSKPLSDKANDPPPVPTVHRAEAPSPAPVQRRESSPPPPAALPPPPPPPPPPQPPAELRNALASRHNESATAEASFASTAAAEASFQSASSQPAPSQGASLLQRIRPAPRHSVEPSPPVNSSEDSDAHMVEDMLPSDTMVASSSGNLQQPKSTEGAEREDTESEYEPTYEPDGDEELLAVPALPPVGEIGALNNGMAQGFLQHGHSQTPAVSGWPQQTGTIPTIQGQVNMAYPSLPVPGSAEPQLSKSARRRAARAQKAMKQRNSSSSSNSSYHSLATPNSAMSDYNGGDVGMGGSSLPHMGMGVHVNPAMFGMGMANTMPIGGGTAFANPQMEWVSQFAPNHNGQSAPPAMPVHNPGQAGQIVNSAVKQEPGSPPKLPPLALPTPPVANDVQGNLAKMREAALASMLGKRKKVATGAGIGITLNATTATAPPTPTDPVALPATPAANAIAPSRQRHEMDVPNQSEALEHQLDYSHEEPVTFSDSGIMLSGPSTRLSGAGRKQVSYADPFPEPTVVGAAARKGKTSGINIPSGDIDAAEAAAVSAPSTKMAEQSPSAASNSQKPKRGGRPTALDLFEGPHASADRSRAKRVRRGPFLKIPEWQQRSYGTITIADEHDGDGSGSDNGVLDENGAVSETEDADGASRQQSPVQPWKLEGEALRKHYLREVDGIVGMLRKGKTPTLALLHADEAGPSRAPLQRASSLSALQVVNAQPTAANAGDSKAMSKPGTSAPTLQIAIPRGLAASSPSIMTPAANSPTTHADAPMTAQQLQQQAEMKAKLAAHEANLKLMREQMAKIEEMRARQKAMELVKRRRAAVAASASAPGTPDPLAELANGAATPGTPAALEPAGADDDGELGASTGTKLDASASLRPAAPEASPSDMKTLELSPSPEPQDGEEWIPDDDMMLEPYAYGASVGDEPSSNQLPSHSVRPLGW</sequence>
<feature type="compositionally biased region" description="Acidic residues" evidence="2">
    <location>
        <begin position="514"/>
        <end position="531"/>
    </location>
</feature>
<proteinExistence type="predicted"/>
<organism evidence="3 4">
    <name type="scientific">Tilletia horrida</name>
    <dbReference type="NCBI Taxonomy" id="155126"/>
    <lineage>
        <taxon>Eukaryota</taxon>
        <taxon>Fungi</taxon>
        <taxon>Dikarya</taxon>
        <taxon>Basidiomycota</taxon>
        <taxon>Ustilaginomycotina</taxon>
        <taxon>Exobasidiomycetes</taxon>
        <taxon>Tilletiales</taxon>
        <taxon>Tilletiaceae</taxon>
        <taxon>Tilletia</taxon>
    </lineage>
</organism>
<feature type="compositionally biased region" description="Polar residues" evidence="2">
    <location>
        <begin position="496"/>
        <end position="509"/>
    </location>
</feature>
<feature type="compositionally biased region" description="Acidic residues" evidence="2">
    <location>
        <begin position="1253"/>
        <end position="1265"/>
    </location>
</feature>
<feature type="compositionally biased region" description="Basic and acidic residues" evidence="2">
    <location>
        <begin position="164"/>
        <end position="173"/>
    </location>
</feature>
<dbReference type="Proteomes" id="UP001176521">
    <property type="component" value="Unassembled WGS sequence"/>
</dbReference>
<feature type="compositionally biased region" description="Basic residues" evidence="2">
    <location>
        <begin position="605"/>
        <end position="618"/>
    </location>
</feature>
<dbReference type="EMBL" id="JAPDMQ010000163">
    <property type="protein sequence ID" value="KAK0532333.1"/>
    <property type="molecule type" value="Genomic_DNA"/>
</dbReference>
<feature type="compositionally biased region" description="Low complexity" evidence="2">
    <location>
        <begin position="426"/>
        <end position="453"/>
    </location>
</feature>